<accession>A0A0F4QMT7</accession>
<dbReference type="Pfam" id="PF01557">
    <property type="entry name" value="FAA_hydrolase"/>
    <property type="match status" value="1"/>
</dbReference>
<sequence length="219" mass="23541">MNYHHRNINGQQLDLPLGKVVCVGRNYVEHARELNNPVPSEPILFIKPATTLVPFSTPIDAQGAPYPLHYELEIAILIKDTLKNATAEEAKAAVGGVGLALDLTYRCVQSKLKEKGHPWEKAKAFDDSCPTSEFVINPNIDLDSLALKLEINGEVRQSASASEMIVDIVSLLQYASTHFSLVPGDILLTGTPAGVGVLKSGDALVASLDDVISTSTQVV</sequence>
<dbReference type="GO" id="GO:0046872">
    <property type="term" value="F:metal ion binding"/>
    <property type="evidence" value="ECO:0007669"/>
    <property type="project" value="UniProtKB-KW"/>
</dbReference>
<evidence type="ECO:0000313" key="3">
    <source>
        <dbReference type="EMBL" id="KJZ09013.1"/>
    </source>
</evidence>
<dbReference type="PANTHER" id="PTHR11820">
    <property type="entry name" value="ACYLPYRUVASE"/>
    <property type="match status" value="1"/>
</dbReference>
<reference evidence="3 4" key="1">
    <citation type="journal article" date="2015" name="BMC Genomics">
        <title>Genome mining reveals unlocked bioactive potential of marine Gram-negative bacteria.</title>
        <authorList>
            <person name="Machado H."/>
            <person name="Sonnenschein E.C."/>
            <person name="Melchiorsen J."/>
            <person name="Gram L."/>
        </authorList>
    </citation>
    <scope>NUCLEOTIDE SEQUENCE [LARGE SCALE GENOMIC DNA]</scope>
    <source>
        <strain evidence="3 4">S2471</strain>
    </source>
</reference>
<dbReference type="EMBL" id="JXYA01000022">
    <property type="protein sequence ID" value="KJZ09013.1"/>
    <property type="molecule type" value="Genomic_DNA"/>
</dbReference>
<evidence type="ECO:0000313" key="4">
    <source>
        <dbReference type="Proteomes" id="UP000033452"/>
    </source>
</evidence>
<dbReference type="GO" id="GO:0016853">
    <property type="term" value="F:isomerase activity"/>
    <property type="evidence" value="ECO:0007669"/>
    <property type="project" value="UniProtKB-KW"/>
</dbReference>
<dbReference type="GO" id="GO:0018773">
    <property type="term" value="F:acetylpyruvate hydrolase activity"/>
    <property type="evidence" value="ECO:0007669"/>
    <property type="project" value="TreeGrafter"/>
</dbReference>
<evidence type="ECO:0000256" key="1">
    <source>
        <dbReference type="ARBA" id="ARBA00022723"/>
    </source>
</evidence>
<dbReference type="PANTHER" id="PTHR11820:SF7">
    <property type="entry name" value="ACYLPYRUVASE FAHD1, MITOCHONDRIAL"/>
    <property type="match status" value="1"/>
</dbReference>
<keyword evidence="4" id="KW-1185">Reference proteome</keyword>
<keyword evidence="3" id="KW-0413">Isomerase</keyword>
<evidence type="ECO:0000259" key="2">
    <source>
        <dbReference type="Pfam" id="PF01557"/>
    </source>
</evidence>
<protein>
    <submittedName>
        <fullName evidence="3">5-carboxymethyl-2-hydroxymuconate delta-isomerase</fullName>
    </submittedName>
</protein>
<dbReference type="RefSeq" id="WP_046005016.1">
    <property type="nucleotide sequence ID" value="NZ_JXYA01000022.1"/>
</dbReference>
<dbReference type="PATRIC" id="fig|43658.5.peg.2317"/>
<name>A0A0F4QMT7_9GAMM</name>
<comment type="caution">
    <text evidence="3">The sequence shown here is derived from an EMBL/GenBank/DDBJ whole genome shotgun (WGS) entry which is preliminary data.</text>
</comment>
<dbReference type="InterPro" id="IPR011234">
    <property type="entry name" value="Fumarylacetoacetase-like_C"/>
</dbReference>
<dbReference type="InterPro" id="IPR036663">
    <property type="entry name" value="Fumarylacetoacetase_C_sf"/>
</dbReference>
<keyword evidence="1" id="KW-0479">Metal-binding</keyword>
<gene>
    <name evidence="3" type="ORF">TW77_10950</name>
</gene>
<dbReference type="NCBIfam" id="NF007967">
    <property type="entry name" value="PRK10691.1"/>
    <property type="match status" value="1"/>
</dbReference>
<feature type="domain" description="Fumarylacetoacetase-like C-terminal" evidence="2">
    <location>
        <begin position="19"/>
        <end position="218"/>
    </location>
</feature>
<dbReference type="OrthoDB" id="9805307at2"/>
<dbReference type="Proteomes" id="UP000033452">
    <property type="component" value="Unassembled WGS sequence"/>
</dbReference>
<organism evidence="3 4">
    <name type="scientific">Pseudoalteromonas rubra</name>
    <dbReference type="NCBI Taxonomy" id="43658"/>
    <lineage>
        <taxon>Bacteria</taxon>
        <taxon>Pseudomonadati</taxon>
        <taxon>Pseudomonadota</taxon>
        <taxon>Gammaproteobacteria</taxon>
        <taxon>Alteromonadales</taxon>
        <taxon>Pseudoalteromonadaceae</taxon>
        <taxon>Pseudoalteromonas</taxon>
    </lineage>
</organism>
<dbReference type="AlphaFoldDB" id="A0A0F4QMT7"/>
<dbReference type="SUPFAM" id="SSF56529">
    <property type="entry name" value="FAH"/>
    <property type="match status" value="1"/>
</dbReference>
<dbReference type="Gene3D" id="3.90.850.10">
    <property type="entry name" value="Fumarylacetoacetase-like, C-terminal domain"/>
    <property type="match status" value="1"/>
</dbReference>
<proteinExistence type="predicted"/>